<dbReference type="OrthoDB" id="3542743at2"/>
<feature type="transmembrane region" description="Helical" evidence="7">
    <location>
        <begin position="285"/>
        <end position="306"/>
    </location>
</feature>
<feature type="transmembrane region" description="Helical" evidence="7">
    <location>
        <begin position="75"/>
        <end position="96"/>
    </location>
</feature>
<comment type="caution">
    <text evidence="8">The sequence shown here is derived from an EMBL/GenBank/DDBJ whole genome shotgun (WGS) entry which is preliminary data.</text>
</comment>
<dbReference type="AlphaFoldDB" id="A0A438LX58"/>
<dbReference type="SUPFAM" id="SSF103473">
    <property type="entry name" value="MFS general substrate transporter"/>
    <property type="match status" value="1"/>
</dbReference>
<feature type="transmembrane region" description="Helical" evidence="7">
    <location>
        <begin position="224"/>
        <end position="248"/>
    </location>
</feature>
<feature type="region of interest" description="Disordered" evidence="6">
    <location>
        <begin position="484"/>
        <end position="523"/>
    </location>
</feature>
<feature type="transmembrane region" description="Helical" evidence="7">
    <location>
        <begin position="427"/>
        <end position="449"/>
    </location>
</feature>
<protein>
    <submittedName>
        <fullName evidence="8">Putative MFS family arabinose efflux permease</fullName>
    </submittedName>
</protein>
<proteinExistence type="predicted"/>
<dbReference type="GO" id="GO:0005886">
    <property type="term" value="C:plasma membrane"/>
    <property type="evidence" value="ECO:0007669"/>
    <property type="project" value="UniProtKB-SubCell"/>
</dbReference>
<evidence type="ECO:0000256" key="6">
    <source>
        <dbReference type="SAM" id="MobiDB-lite"/>
    </source>
</evidence>
<dbReference type="Proteomes" id="UP000284824">
    <property type="component" value="Unassembled WGS sequence"/>
</dbReference>
<keyword evidence="9" id="KW-1185">Reference proteome</keyword>
<dbReference type="GO" id="GO:0022857">
    <property type="term" value="F:transmembrane transporter activity"/>
    <property type="evidence" value="ECO:0007669"/>
    <property type="project" value="InterPro"/>
</dbReference>
<feature type="compositionally biased region" description="Low complexity" evidence="6">
    <location>
        <begin position="510"/>
        <end position="523"/>
    </location>
</feature>
<keyword evidence="3 7" id="KW-0812">Transmembrane</keyword>
<feature type="transmembrane region" description="Helical" evidence="7">
    <location>
        <begin position="312"/>
        <end position="334"/>
    </location>
</feature>
<dbReference type="EMBL" id="SAUN01000001">
    <property type="protein sequence ID" value="RVX38041.1"/>
    <property type="molecule type" value="Genomic_DNA"/>
</dbReference>
<keyword evidence="5 7" id="KW-0472">Membrane</keyword>
<sequence>MSAHRIPGYTLTGPRQQLQPEILPSEILQDRAVTVATPFDDRMVMTPEETTGEGSPEGSGGGWRRIRRLRRNVELNLLWTGSAVSTFGTRTLSVAYPLLALAEGNSPIAAGWAGFAFTVPILILYIPGGLLVDRISPRRVMLVAEFVRGLTVGTVLLTMIFGHLSLIHIMIAAAVEGAMWALYTLAESSLLPSLAHPGTMRRVLAKSEGATHVGSLLGRPVGGYLFGLGSAFPFALNTALFVVSWGLFLSVRRPSERTPAGPSQLRDLSGGFRELMRQPFLRSSILLITITNLMINTLMMVFVAGSHGLSSLSIGVVLAAGGVGGAVGAGLAFFRSPPRSVLLVHMCIWGVALFLAALGTWVGAWLPFFAAAFFITGMGGAWSNVAIREVEVNRIDPRTLARVVGVSRLSAHAAICLAAPLGGLLVTWYGVTGGASALFVVMMSAIVLISCSPKAREALVPRLPGPLSQNRRVPVPTHAPVPALCVEPPPEVSRTQEFQHEPSVRESSRESSLSSSRPCPANV</sequence>
<dbReference type="PANTHER" id="PTHR23513">
    <property type="entry name" value="INTEGRAL MEMBRANE EFFLUX PROTEIN-RELATED"/>
    <property type="match status" value="1"/>
</dbReference>
<reference evidence="8 9" key="1">
    <citation type="submission" date="2019-01" db="EMBL/GenBank/DDBJ databases">
        <title>Sequencing the genomes of 1000 actinobacteria strains.</title>
        <authorList>
            <person name="Klenk H.-P."/>
        </authorList>
    </citation>
    <scope>NUCLEOTIDE SEQUENCE [LARGE SCALE GENOMIC DNA]</scope>
    <source>
        <strain evidence="8 9">DSM 43925</strain>
    </source>
</reference>
<accession>A0A438LX58</accession>
<dbReference type="Gene3D" id="1.20.1250.20">
    <property type="entry name" value="MFS general substrate transporter like domains"/>
    <property type="match status" value="1"/>
</dbReference>
<name>A0A438LX58_9ACTN</name>
<gene>
    <name evidence="8" type="ORF">EDD27_0331</name>
</gene>
<dbReference type="CDD" id="cd06173">
    <property type="entry name" value="MFS_MefA_like"/>
    <property type="match status" value="1"/>
</dbReference>
<evidence type="ECO:0000256" key="3">
    <source>
        <dbReference type="ARBA" id="ARBA00022692"/>
    </source>
</evidence>
<dbReference type="InterPro" id="IPR036259">
    <property type="entry name" value="MFS_trans_sf"/>
</dbReference>
<dbReference type="PANTHER" id="PTHR23513:SF6">
    <property type="entry name" value="MAJOR FACILITATOR SUPERFAMILY ASSOCIATED DOMAIN-CONTAINING PROTEIN"/>
    <property type="match status" value="1"/>
</dbReference>
<evidence type="ECO:0000313" key="9">
    <source>
        <dbReference type="Proteomes" id="UP000284824"/>
    </source>
</evidence>
<evidence type="ECO:0000256" key="1">
    <source>
        <dbReference type="ARBA" id="ARBA00004651"/>
    </source>
</evidence>
<organism evidence="8 9">
    <name type="scientific">Nonomuraea polychroma</name>
    <dbReference type="NCBI Taxonomy" id="46176"/>
    <lineage>
        <taxon>Bacteria</taxon>
        <taxon>Bacillati</taxon>
        <taxon>Actinomycetota</taxon>
        <taxon>Actinomycetes</taxon>
        <taxon>Streptosporangiales</taxon>
        <taxon>Streptosporangiaceae</taxon>
        <taxon>Nonomuraea</taxon>
    </lineage>
</organism>
<evidence type="ECO:0000313" key="8">
    <source>
        <dbReference type="EMBL" id="RVX38041.1"/>
    </source>
</evidence>
<keyword evidence="4 7" id="KW-1133">Transmembrane helix</keyword>
<comment type="subcellular location">
    <subcellularLocation>
        <location evidence="1">Cell membrane</location>
        <topology evidence="1">Multi-pass membrane protein</topology>
    </subcellularLocation>
</comment>
<feature type="transmembrane region" description="Helical" evidence="7">
    <location>
        <begin position="108"/>
        <end position="132"/>
    </location>
</feature>
<dbReference type="InterPro" id="IPR011701">
    <property type="entry name" value="MFS"/>
</dbReference>
<feature type="transmembrane region" description="Helical" evidence="7">
    <location>
        <begin position="341"/>
        <end position="362"/>
    </location>
</feature>
<feature type="transmembrane region" description="Helical" evidence="7">
    <location>
        <begin position="152"/>
        <end position="175"/>
    </location>
</feature>
<evidence type="ECO:0000256" key="5">
    <source>
        <dbReference type="ARBA" id="ARBA00023136"/>
    </source>
</evidence>
<keyword evidence="2" id="KW-1003">Cell membrane</keyword>
<dbReference type="Pfam" id="PF07690">
    <property type="entry name" value="MFS_1"/>
    <property type="match status" value="1"/>
</dbReference>
<evidence type="ECO:0000256" key="7">
    <source>
        <dbReference type="SAM" id="Phobius"/>
    </source>
</evidence>
<feature type="compositionally biased region" description="Basic and acidic residues" evidence="6">
    <location>
        <begin position="497"/>
        <end position="509"/>
    </location>
</feature>
<feature type="transmembrane region" description="Helical" evidence="7">
    <location>
        <begin position="368"/>
        <end position="387"/>
    </location>
</feature>
<evidence type="ECO:0000256" key="2">
    <source>
        <dbReference type="ARBA" id="ARBA00022475"/>
    </source>
</evidence>
<feature type="transmembrane region" description="Helical" evidence="7">
    <location>
        <begin position="399"/>
        <end position="421"/>
    </location>
</feature>
<evidence type="ECO:0000256" key="4">
    <source>
        <dbReference type="ARBA" id="ARBA00022989"/>
    </source>
</evidence>